<dbReference type="Proteomes" id="UP000008068">
    <property type="component" value="Unassembled WGS sequence"/>
</dbReference>
<evidence type="ECO:0000313" key="2">
    <source>
        <dbReference type="Proteomes" id="UP000008068"/>
    </source>
</evidence>
<sequence length="17" mass="1935">MMHSVPRVLAVLIKILD</sequence>
<evidence type="ECO:0000313" key="1">
    <source>
        <dbReference type="EMBL" id="EGT59398.1"/>
    </source>
</evidence>
<dbReference type="AlphaFoldDB" id="G0MID1"/>
<dbReference type="EMBL" id="GL379795">
    <property type="protein sequence ID" value="EGT59398.1"/>
    <property type="molecule type" value="Genomic_DNA"/>
</dbReference>
<organism evidence="2">
    <name type="scientific">Caenorhabditis brenneri</name>
    <name type="common">Nematode worm</name>
    <dbReference type="NCBI Taxonomy" id="135651"/>
    <lineage>
        <taxon>Eukaryota</taxon>
        <taxon>Metazoa</taxon>
        <taxon>Ecdysozoa</taxon>
        <taxon>Nematoda</taxon>
        <taxon>Chromadorea</taxon>
        <taxon>Rhabditida</taxon>
        <taxon>Rhabditina</taxon>
        <taxon>Rhabditomorpha</taxon>
        <taxon>Rhabditoidea</taxon>
        <taxon>Rhabditidae</taxon>
        <taxon>Peloderinae</taxon>
        <taxon>Caenorhabditis</taxon>
    </lineage>
</organism>
<protein>
    <submittedName>
        <fullName evidence="1">Uncharacterized protein</fullName>
    </submittedName>
</protein>
<accession>G0MID1</accession>
<proteinExistence type="predicted"/>
<gene>
    <name evidence="1" type="ORF">CAEBREN_17745</name>
</gene>
<dbReference type="InParanoid" id="G0MID1"/>
<keyword evidence="2" id="KW-1185">Reference proteome</keyword>
<name>G0MID1_CAEBE</name>
<reference evidence="2" key="1">
    <citation type="submission" date="2011-07" db="EMBL/GenBank/DDBJ databases">
        <authorList>
            <consortium name="Caenorhabditis brenneri Sequencing and Analysis Consortium"/>
            <person name="Wilson R.K."/>
        </authorList>
    </citation>
    <scope>NUCLEOTIDE SEQUENCE [LARGE SCALE GENOMIC DNA]</scope>
    <source>
        <strain evidence="2">PB2801</strain>
    </source>
</reference>